<dbReference type="Proteomes" id="UP000078544">
    <property type="component" value="Unassembled WGS sequence"/>
</dbReference>
<protein>
    <submittedName>
        <fullName evidence="1">Uncharacterized protein</fullName>
    </submittedName>
</protein>
<dbReference type="AlphaFoldDB" id="A0A167ZEB2"/>
<proteinExistence type="predicted"/>
<sequence length="140" mass="15509">MCTIHEGDSESPCILVKDLLGKTHGYAALNPVLPANEDDRASAEHEICYKIRVLANAILRDAISTGMFNQGKQREEKYNREIDQALNALKWCLPKHEKTPTNATPSLCGMLYDEDYFPPSHVQTGPSTAVGAGMQMIQDF</sequence>
<dbReference type="EMBL" id="AZGY01000015">
    <property type="protein sequence ID" value="KZZ92547.1"/>
    <property type="molecule type" value="Genomic_DNA"/>
</dbReference>
<keyword evidence="2" id="KW-1185">Reference proteome</keyword>
<evidence type="ECO:0000313" key="1">
    <source>
        <dbReference type="EMBL" id="KZZ92547.1"/>
    </source>
</evidence>
<accession>A0A167ZEB2</accession>
<comment type="caution">
    <text evidence="1">The sequence shown here is derived from an EMBL/GenBank/DDBJ whole genome shotgun (WGS) entry which is preliminary data.</text>
</comment>
<gene>
    <name evidence="1" type="ORF">AAL_06173</name>
</gene>
<organism evidence="1 2">
    <name type="scientific">Moelleriella libera RCEF 2490</name>
    <dbReference type="NCBI Taxonomy" id="1081109"/>
    <lineage>
        <taxon>Eukaryota</taxon>
        <taxon>Fungi</taxon>
        <taxon>Dikarya</taxon>
        <taxon>Ascomycota</taxon>
        <taxon>Pezizomycotina</taxon>
        <taxon>Sordariomycetes</taxon>
        <taxon>Hypocreomycetidae</taxon>
        <taxon>Hypocreales</taxon>
        <taxon>Clavicipitaceae</taxon>
        <taxon>Moelleriella</taxon>
    </lineage>
</organism>
<name>A0A167ZEB2_9HYPO</name>
<evidence type="ECO:0000313" key="2">
    <source>
        <dbReference type="Proteomes" id="UP000078544"/>
    </source>
</evidence>
<reference evidence="1 2" key="1">
    <citation type="journal article" date="2016" name="Genome Biol. Evol.">
        <title>Divergent and convergent evolution of fungal pathogenicity.</title>
        <authorList>
            <person name="Shang Y."/>
            <person name="Xiao G."/>
            <person name="Zheng P."/>
            <person name="Cen K."/>
            <person name="Zhan S."/>
            <person name="Wang C."/>
        </authorList>
    </citation>
    <scope>NUCLEOTIDE SEQUENCE [LARGE SCALE GENOMIC DNA]</scope>
    <source>
        <strain evidence="1 2">RCEF 2490</strain>
    </source>
</reference>